<dbReference type="PANTHER" id="PTHR38111">
    <property type="entry name" value="ZN(2)-C6 FUNGAL-TYPE DOMAIN-CONTAINING PROTEIN-RELATED"/>
    <property type="match status" value="1"/>
</dbReference>
<evidence type="ECO:0000313" key="2">
    <source>
        <dbReference type="Proteomes" id="UP000504636"/>
    </source>
</evidence>
<protein>
    <recommendedName>
        <fullName evidence="4">C6 finger domain protein</fullName>
    </recommendedName>
</protein>
<gene>
    <name evidence="1 3" type="ORF">BDZ99DRAFT_520341</name>
</gene>
<dbReference type="OrthoDB" id="4314040at2759"/>
<name>A0A6A6YN11_9PEZI</name>
<dbReference type="Pfam" id="PF11951">
    <property type="entry name" value="Fungal_trans_2"/>
    <property type="match status" value="1"/>
</dbReference>
<reference evidence="1 3" key="1">
    <citation type="journal article" date="2020" name="Stud. Mycol.">
        <title>101 Dothideomycetes genomes: a test case for predicting lifestyles and emergence of pathogens.</title>
        <authorList>
            <person name="Haridas S."/>
            <person name="Albert R."/>
            <person name="Binder M."/>
            <person name="Bloem J."/>
            <person name="Labutti K."/>
            <person name="Salamov A."/>
            <person name="Andreopoulos B."/>
            <person name="Baker S."/>
            <person name="Barry K."/>
            <person name="Bills G."/>
            <person name="Bluhm B."/>
            <person name="Cannon C."/>
            <person name="Castanera R."/>
            <person name="Culley D."/>
            <person name="Daum C."/>
            <person name="Ezra D."/>
            <person name="Gonzalez J."/>
            <person name="Henrissat B."/>
            <person name="Kuo A."/>
            <person name="Liang C."/>
            <person name="Lipzen A."/>
            <person name="Lutzoni F."/>
            <person name="Magnuson J."/>
            <person name="Mondo S."/>
            <person name="Nolan M."/>
            <person name="Ohm R."/>
            <person name="Pangilinan J."/>
            <person name="Park H.-J."/>
            <person name="Ramirez L."/>
            <person name="Alfaro M."/>
            <person name="Sun H."/>
            <person name="Tritt A."/>
            <person name="Yoshinaga Y."/>
            <person name="Zwiers L.-H."/>
            <person name="Turgeon B."/>
            <person name="Goodwin S."/>
            <person name="Spatafora J."/>
            <person name="Crous P."/>
            <person name="Grigoriev I."/>
        </authorList>
    </citation>
    <scope>NUCLEOTIDE SEQUENCE</scope>
    <source>
        <strain evidence="1 3">CBS 304.34</strain>
    </source>
</reference>
<reference evidence="3" key="3">
    <citation type="submission" date="2025-04" db="UniProtKB">
        <authorList>
            <consortium name="RefSeq"/>
        </authorList>
    </citation>
    <scope>IDENTIFICATION</scope>
    <source>
        <strain evidence="3">CBS 304.34</strain>
    </source>
</reference>
<evidence type="ECO:0000313" key="1">
    <source>
        <dbReference type="EMBL" id="KAF2810262.1"/>
    </source>
</evidence>
<reference evidence="3" key="2">
    <citation type="submission" date="2020-04" db="EMBL/GenBank/DDBJ databases">
        <authorList>
            <consortium name="NCBI Genome Project"/>
        </authorList>
    </citation>
    <scope>NUCLEOTIDE SEQUENCE</scope>
    <source>
        <strain evidence="3">CBS 304.34</strain>
    </source>
</reference>
<sequence length="354" mass="40067">MMNVPPYWLKNVDEFVGSNPALDRAIQSFSTHICGKSSCNDTLVAYSYSRYGEALAALQKALNNPTQATLSTTLAATTLLCLYELFAPTESSSWLRHADGIGRLIKLRGPRRCETEFDFNMYMEVRGLLINEALFTGKACFLEAEKWHPNATKDSSQSKHPAILLIEEFSHIHAATPGIMRDAEALRREGETSAVNATQRRSVIDRVLKLRQQVCVWSKRFEMLMPPPEDVPSNTADDLFPTVYRFANHVVASIYNCYYATNVVILEALRAGHYEKDYSADLESFIDCVCKSVEYVSGTGLLAPYYLAFPLKVVLMVGSHEKKLWIKRWLERFVESYQVMACCMSKGSKHIWLD</sequence>
<dbReference type="InterPro" id="IPR053178">
    <property type="entry name" value="Osmoadaptation_assoc"/>
</dbReference>
<dbReference type="EMBL" id="MU003700">
    <property type="protein sequence ID" value="KAF2810262.1"/>
    <property type="molecule type" value="Genomic_DNA"/>
</dbReference>
<dbReference type="Proteomes" id="UP000504636">
    <property type="component" value="Unplaced"/>
</dbReference>
<organism evidence="1">
    <name type="scientific">Mytilinidion resinicola</name>
    <dbReference type="NCBI Taxonomy" id="574789"/>
    <lineage>
        <taxon>Eukaryota</taxon>
        <taxon>Fungi</taxon>
        <taxon>Dikarya</taxon>
        <taxon>Ascomycota</taxon>
        <taxon>Pezizomycotina</taxon>
        <taxon>Dothideomycetes</taxon>
        <taxon>Pleosporomycetidae</taxon>
        <taxon>Mytilinidiales</taxon>
        <taxon>Mytilinidiaceae</taxon>
        <taxon>Mytilinidion</taxon>
    </lineage>
</organism>
<proteinExistence type="predicted"/>
<accession>A0A6A6YN11</accession>
<dbReference type="RefSeq" id="XP_033577226.1">
    <property type="nucleotide sequence ID" value="XM_033725518.1"/>
</dbReference>
<evidence type="ECO:0008006" key="4">
    <source>
        <dbReference type="Google" id="ProtNLM"/>
    </source>
</evidence>
<dbReference type="AlphaFoldDB" id="A0A6A6YN11"/>
<dbReference type="InterPro" id="IPR021858">
    <property type="entry name" value="Fun_TF"/>
</dbReference>
<dbReference type="PANTHER" id="PTHR38111:SF5">
    <property type="entry name" value="TRANSCRIPTION FACTOR DOMAIN-CONTAINING PROTEIN"/>
    <property type="match status" value="1"/>
</dbReference>
<evidence type="ECO:0000313" key="3">
    <source>
        <dbReference type="RefSeq" id="XP_033577226.1"/>
    </source>
</evidence>
<keyword evidence="2" id="KW-1185">Reference proteome</keyword>
<dbReference type="GeneID" id="54466411"/>